<feature type="domain" description="SusD-like N-terminal" evidence="8">
    <location>
        <begin position="10"/>
        <end position="213"/>
    </location>
</feature>
<reference evidence="9" key="1">
    <citation type="journal article" date="2023" name="Comput. Struct. Biotechnol. J.">
        <title>Discovery of a novel marine Bacteroidetes with a rich repertoire of carbohydrate-active enzymes.</title>
        <authorList>
            <person name="Chen B."/>
            <person name="Liu G."/>
            <person name="Chen Q."/>
            <person name="Wang H."/>
            <person name="Liu L."/>
            <person name="Tang K."/>
        </authorList>
    </citation>
    <scope>NUCLEOTIDE SEQUENCE</scope>
    <source>
        <strain evidence="9">TK19036</strain>
    </source>
</reference>
<evidence type="ECO:0000256" key="5">
    <source>
        <dbReference type="ARBA" id="ARBA00023237"/>
    </source>
</evidence>
<evidence type="ECO:0000259" key="8">
    <source>
        <dbReference type="Pfam" id="PF14322"/>
    </source>
</evidence>
<reference evidence="9" key="2">
    <citation type="journal article" date="2024" name="Antonie Van Leeuwenhoek">
        <title>Roseihalotalea indica gen. nov., sp. nov., a halophilic Bacteroidetes from mesopelagic Southwest Indian Ocean with higher carbohydrate metabolic potential.</title>
        <authorList>
            <person name="Chen B."/>
            <person name="Zhang M."/>
            <person name="Lin D."/>
            <person name="Ye J."/>
            <person name="Tang K."/>
        </authorList>
    </citation>
    <scope>NUCLEOTIDE SEQUENCE</scope>
    <source>
        <strain evidence="9">TK19036</strain>
    </source>
</reference>
<dbReference type="Gene3D" id="1.25.40.390">
    <property type="match status" value="1"/>
</dbReference>
<evidence type="ECO:0000256" key="2">
    <source>
        <dbReference type="ARBA" id="ARBA00006275"/>
    </source>
</evidence>
<evidence type="ECO:0000256" key="4">
    <source>
        <dbReference type="ARBA" id="ARBA00023136"/>
    </source>
</evidence>
<evidence type="ECO:0000313" key="9">
    <source>
        <dbReference type="EMBL" id="WKN35742.1"/>
    </source>
</evidence>
<keyword evidence="5" id="KW-0998">Cell outer membrane</keyword>
<dbReference type="Pfam" id="PF14322">
    <property type="entry name" value="SusD-like_3"/>
    <property type="match status" value="1"/>
</dbReference>
<dbReference type="GO" id="GO:0009279">
    <property type="term" value="C:cell outer membrane"/>
    <property type="evidence" value="ECO:0007669"/>
    <property type="project" value="UniProtKB-SubCell"/>
</dbReference>
<dbReference type="InterPro" id="IPR033985">
    <property type="entry name" value="SusD-like_N"/>
</dbReference>
<accession>A0AA49JIL8</accession>
<dbReference type="InterPro" id="IPR011990">
    <property type="entry name" value="TPR-like_helical_dom_sf"/>
</dbReference>
<dbReference type="InterPro" id="IPR012944">
    <property type="entry name" value="SusD_RagB_dom"/>
</dbReference>
<organism evidence="9">
    <name type="scientific">Roseihalotalea indica</name>
    <dbReference type="NCBI Taxonomy" id="2867963"/>
    <lineage>
        <taxon>Bacteria</taxon>
        <taxon>Pseudomonadati</taxon>
        <taxon>Bacteroidota</taxon>
        <taxon>Cytophagia</taxon>
        <taxon>Cytophagales</taxon>
        <taxon>Catalimonadaceae</taxon>
        <taxon>Roseihalotalea</taxon>
    </lineage>
</organism>
<dbReference type="SUPFAM" id="SSF48452">
    <property type="entry name" value="TPR-like"/>
    <property type="match status" value="1"/>
</dbReference>
<proteinExistence type="inferred from homology"/>
<gene>
    <name evidence="9" type="ORF">K4G66_25575</name>
</gene>
<keyword evidence="4" id="KW-0472">Membrane</keyword>
<evidence type="ECO:0000256" key="3">
    <source>
        <dbReference type="ARBA" id="ARBA00022729"/>
    </source>
</evidence>
<dbReference type="EMBL" id="CP120682">
    <property type="protein sequence ID" value="WKN35742.1"/>
    <property type="molecule type" value="Genomic_DNA"/>
</dbReference>
<feature type="compositionally biased region" description="Polar residues" evidence="6">
    <location>
        <begin position="567"/>
        <end position="586"/>
    </location>
</feature>
<protein>
    <submittedName>
        <fullName evidence="9">RagB/SusD family nutrient uptake outer membrane protein</fullName>
    </submittedName>
</protein>
<sequence length="586" mass="65624">MASTSCQDRLDEQPRSVLTPEYFTTSAGLQAGVTAAYARFRYFYANEGGMNMTVYGTDEYTHAQQTTNPPLNVYDDQLNPSLGDLGAAWNNAYPAINTCNGIIELGAEATDLEPEERNGLIAEAKFIRAQWYFILVQSFGGVTLDLGSGPLQFNTSTDNFASRASLEETYDAIISDLESITDGGDDDLPDARPNNPGRAWKASALHLLSKVYLTRAWSEAAEADDFQQAYNLATELINNKAAYGVDLLPDFAQVHEQGNEWSSETLWQVNWIDDVTFNNNTAFGGPGYQNRSNFFFNPFYEQNTPGVARNVEYGRVWVRYCPTSYTTNIAFADKINDTRYDKSFRTVWYVNDETRNNPKGLALGDTAIWLVPDYLAAEVEPTINDRRYVVFTPTEATDPDVYFGTETGYTDYDGYNEQNKYYPALLKFLSTQPREGNDPNVTSVRPFIVYRFAETYLIAAEAALQLGNESEAADLINVVRLRAAAPGAETAMTANTLTDLQNEGIDYILDERTRELVGEQMRWFDLVRTNKLIERVNRYNNYPARPGAVIPNPQPFHTLRPIPQGQIDASVNPTAENGQYGQNPGY</sequence>
<feature type="domain" description="RagB/SusD" evidence="7">
    <location>
        <begin position="323"/>
        <end position="586"/>
    </location>
</feature>
<comment type="subcellular location">
    <subcellularLocation>
        <location evidence="1">Cell outer membrane</location>
    </subcellularLocation>
</comment>
<evidence type="ECO:0000259" key="7">
    <source>
        <dbReference type="Pfam" id="PF07980"/>
    </source>
</evidence>
<name>A0AA49JIL8_9BACT</name>
<dbReference type="Pfam" id="PF07980">
    <property type="entry name" value="SusD_RagB"/>
    <property type="match status" value="1"/>
</dbReference>
<keyword evidence="3" id="KW-0732">Signal</keyword>
<evidence type="ECO:0000256" key="6">
    <source>
        <dbReference type="SAM" id="MobiDB-lite"/>
    </source>
</evidence>
<comment type="similarity">
    <text evidence="2">Belongs to the SusD family.</text>
</comment>
<feature type="region of interest" description="Disordered" evidence="6">
    <location>
        <begin position="562"/>
        <end position="586"/>
    </location>
</feature>
<evidence type="ECO:0000256" key="1">
    <source>
        <dbReference type="ARBA" id="ARBA00004442"/>
    </source>
</evidence>
<dbReference type="AlphaFoldDB" id="A0AA49JIL8"/>